<keyword evidence="1" id="KW-1133">Transmembrane helix</keyword>
<comment type="caution">
    <text evidence="3">The sequence shown here is derived from an EMBL/GenBank/DDBJ whole genome shotgun (WGS) entry which is preliminary data.</text>
</comment>
<accession>A0A951UUR9</accession>
<dbReference type="AlphaFoldDB" id="A0A951UUR9"/>
<reference evidence="3" key="2">
    <citation type="journal article" date="2022" name="Microbiol. Resour. Announc.">
        <title>Metagenome Sequencing to Explore Phylogenomics of Terrestrial Cyanobacteria.</title>
        <authorList>
            <person name="Ward R.D."/>
            <person name="Stajich J.E."/>
            <person name="Johansen J.R."/>
            <person name="Huntemann M."/>
            <person name="Clum A."/>
            <person name="Foster B."/>
            <person name="Foster B."/>
            <person name="Roux S."/>
            <person name="Palaniappan K."/>
            <person name="Varghese N."/>
            <person name="Mukherjee S."/>
            <person name="Reddy T.B.K."/>
            <person name="Daum C."/>
            <person name="Copeland A."/>
            <person name="Chen I.A."/>
            <person name="Ivanova N.N."/>
            <person name="Kyrpides N.C."/>
            <person name="Shapiro N."/>
            <person name="Eloe-Fadrosh E.A."/>
            <person name="Pietrasiak N."/>
        </authorList>
    </citation>
    <scope>NUCLEOTIDE SEQUENCE</scope>
    <source>
        <strain evidence="3">GSE-NOS-MK-12-04C</strain>
    </source>
</reference>
<dbReference type="SUPFAM" id="SSF47090">
    <property type="entry name" value="PGBD-like"/>
    <property type="match status" value="4"/>
</dbReference>
<dbReference type="PANTHER" id="PTHR41533">
    <property type="entry name" value="L,D-TRANSPEPTIDASE HI_1667-RELATED"/>
    <property type="match status" value="1"/>
</dbReference>
<evidence type="ECO:0000259" key="2">
    <source>
        <dbReference type="Pfam" id="PF01471"/>
    </source>
</evidence>
<dbReference type="InterPro" id="IPR052905">
    <property type="entry name" value="LD-transpeptidase_YkuD-like"/>
</dbReference>
<protein>
    <submittedName>
        <fullName evidence="3">Peptidoglycan-binding protein</fullName>
    </submittedName>
</protein>
<gene>
    <name evidence="3" type="ORF">KME60_26710</name>
</gene>
<dbReference type="InterPro" id="IPR036366">
    <property type="entry name" value="PGBDSf"/>
</dbReference>
<evidence type="ECO:0000313" key="3">
    <source>
        <dbReference type="EMBL" id="MBW4670918.1"/>
    </source>
</evidence>
<dbReference type="Proteomes" id="UP000729701">
    <property type="component" value="Unassembled WGS sequence"/>
</dbReference>
<feature type="transmembrane region" description="Helical" evidence="1">
    <location>
        <begin position="39"/>
        <end position="59"/>
    </location>
</feature>
<feature type="domain" description="Peptidoglycan binding-like" evidence="2">
    <location>
        <begin position="71"/>
        <end position="127"/>
    </location>
</feature>
<feature type="domain" description="Peptidoglycan binding-like" evidence="2">
    <location>
        <begin position="233"/>
        <end position="287"/>
    </location>
</feature>
<sequence length="452" mass="49078">MKTIGYLHLSSVCEASESIEVVPFRVNFKFFTDLDKKKLSFGAAMGFLSVALTMGVMSATGQALAVQSGATGAEVTNIQRCLRSLGYFNGPVTGKFGQLTQNAVIKFQRANRIPAVGQVGPATQRALQSQCQTRTPGGNASTEIRQGVRSAAVTRLQRDLQSLGFYRGSITGFFGIETQQAVIQFQQRNGIQADGVVGSRTREAIRIALNPNLSPDGFGGDRLPNVLNVGDVGPQVRELQNDLRLLRYFTVNPTGRFGPTTRDAVARFQRDYGIVSNGIADARTLEAVRRAVEGSNQGGCSASRGEICLGENSPRVVALQQRLQELRLFLANPTGLYGPATRDAVTQFQRFSGLNPTGFVDFPTWQALGFGSGIPNNPTPPTSQAENRYIVVVPIQNDDTLLNVRQFVPEAVAAQSRRGDYVNAGAFRDRLDAEKLTKILRDRGLDARVEVF</sequence>
<dbReference type="Pfam" id="PF01471">
    <property type="entry name" value="PG_binding_1"/>
    <property type="match status" value="4"/>
</dbReference>
<name>A0A951UUR9_9CYAN</name>
<feature type="domain" description="Peptidoglycan binding-like" evidence="2">
    <location>
        <begin position="313"/>
        <end position="368"/>
    </location>
</feature>
<dbReference type="InterPro" id="IPR036365">
    <property type="entry name" value="PGBD-like_sf"/>
</dbReference>
<evidence type="ECO:0000256" key="1">
    <source>
        <dbReference type="SAM" id="Phobius"/>
    </source>
</evidence>
<evidence type="ECO:0000313" key="4">
    <source>
        <dbReference type="Proteomes" id="UP000729701"/>
    </source>
</evidence>
<dbReference type="EMBL" id="JAHHGZ010000036">
    <property type="protein sequence ID" value="MBW4670918.1"/>
    <property type="molecule type" value="Genomic_DNA"/>
</dbReference>
<organism evidence="3 4">
    <name type="scientific">Cyanomargarita calcarea GSE-NOS-MK-12-04C</name>
    <dbReference type="NCBI Taxonomy" id="2839659"/>
    <lineage>
        <taxon>Bacteria</taxon>
        <taxon>Bacillati</taxon>
        <taxon>Cyanobacteriota</taxon>
        <taxon>Cyanophyceae</taxon>
        <taxon>Nostocales</taxon>
        <taxon>Cyanomargaritaceae</taxon>
        <taxon>Cyanomargarita</taxon>
    </lineage>
</organism>
<proteinExistence type="predicted"/>
<dbReference type="Gene3D" id="1.10.101.10">
    <property type="entry name" value="PGBD-like superfamily/PGBD"/>
    <property type="match status" value="4"/>
</dbReference>
<reference evidence="3" key="1">
    <citation type="submission" date="2021-05" db="EMBL/GenBank/DDBJ databases">
        <authorList>
            <person name="Pietrasiak N."/>
            <person name="Ward R."/>
            <person name="Stajich J.E."/>
            <person name="Kurbessoian T."/>
        </authorList>
    </citation>
    <scope>NUCLEOTIDE SEQUENCE</scope>
    <source>
        <strain evidence="3">GSE-NOS-MK-12-04C</strain>
    </source>
</reference>
<dbReference type="InterPro" id="IPR002477">
    <property type="entry name" value="Peptidoglycan-bd-like"/>
</dbReference>
<feature type="domain" description="Peptidoglycan binding-like" evidence="2">
    <location>
        <begin position="150"/>
        <end position="205"/>
    </location>
</feature>
<keyword evidence="1" id="KW-0472">Membrane</keyword>
<dbReference type="PANTHER" id="PTHR41533:SF1">
    <property type="entry name" value="L,D-TRANSPEPTIDASE YCBB-RELATED"/>
    <property type="match status" value="1"/>
</dbReference>
<keyword evidence="1" id="KW-0812">Transmembrane</keyword>